<evidence type="ECO:0000256" key="8">
    <source>
        <dbReference type="ARBA" id="ARBA00022833"/>
    </source>
</evidence>
<keyword evidence="10" id="KW-0234">DNA repair</keyword>
<keyword evidence="18" id="KW-0255">Endonuclease</keyword>
<evidence type="ECO:0000259" key="17">
    <source>
        <dbReference type="PROSITE" id="PS51068"/>
    </source>
</evidence>
<dbReference type="InterPro" id="IPR000214">
    <property type="entry name" value="Znf_DNA_glyclase/AP_lyase"/>
</dbReference>
<dbReference type="Pfam" id="PF01149">
    <property type="entry name" value="Fapy_DNA_glyco"/>
    <property type="match status" value="1"/>
</dbReference>
<organism evidence="18 19">
    <name type="scientific">Botrimarina colliarenosi</name>
    <dbReference type="NCBI Taxonomy" id="2528001"/>
    <lineage>
        <taxon>Bacteria</taxon>
        <taxon>Pseudomonadati</taxon>
        <taxon>Planctomycetota</taxon>
        <taxon>Planctomycetia</taxon>
        <taxon>Pirellulales</taxon>
        <taxon>Lacipirellulaceae</taxon>
        <taxon>Botrimarina</taxon>
    </lineage>
</organism>
<dbReference type="AlphaFoldDB" id="A0A5C6ABX4"/>
<dbReference type="RefSeq" id="WP_146445579.1">
    <property type="nucleotide sequence ID" value="NZ_SJPR01000003.1"/>
</dbReference>
<evidence type="ECO:0000313" key="19">
    <source>
        <dbReference type="Proteomes" id="UP000317421"/>
    </source>
</evidence>
<dbReference type="PROSITE" id="PS01242">
    <property type="entry name" value="ZF_FPG_1"/>
    <property type="match status" value="1"/>
</dbReference>
<dbReference type="Pfam" id="PF06831">
    <property type="entry name" value="H2TH"/>
    <property type="match status" value="1"/>
</dbReference>
<dbReference type="SMART" id="SM01232">
    <property type="entry name" value="H2TH"/>
    <property type="match status" value="1"/>
</dbReference>
<keyword evidence="12" id="KW-0511">Multifunctional enzyme</keyword>
<keyword evidence="8" id="KW-0862">Zinc</keyword>
<evidence type="ECO:0000256" key="14">
    <source>
        <dbReference type="ARBA" id="ARBA00044632"/>
    </source>
</evidence>
<comment type="cofactor">
    <cofactor evidence="1">
        <name>Zn(2+)</name>
        <dbReference type="ChEBI" id="CHEBI:29105"/>
    </cofactor>
</comment>
<evidence type="ECO:0000256" key="3">
    <source>
        <dbReference type="ARBA" id="ARBA00012720"/>
    </source>
</evidence>
<evidence type="ECO:0000313" key="18">
    <source>
        <dbReference type="EMBL" id="TWT97089.1"/>
    </source>
</evidence>
<comment type="caution">
    <text evidence="18">The sequence shown here is derived from an EMBL/GenBank/DDBJ whole genome shotgun (WGS) entry which is preliminary data.</text>
</comment>
<dbReference type="EC" id="4.2.99.18" evidence="3"/>
<dbReference type="PROSITE" id="PS51068">
    <property type="entry name" value="FPG_CAT"/>
    <property type="match status" value="1"/>
</dbReference>
<evidence type="ECO:0000256" key="13">
    <source>
        <dbReference type="ARBA" id="ARBA00023295"/>
    </source>
</evidence>
<evidence type="ECO:0000256" key="5">
    <source>
        <dbReference type="ARBA" id="ARBA00022763"/>
    </source>
</evidence>
<dbReference type="InterPro" id="IPR010663">
    <property type="entry name" value="Znf_FPG/IleRS"/>
</dbReference>
<evidence type="ECO:0000256" key="15">
    <source>
        <dbReference type="PROSITE-ProRule" id="PRU00391"/>
    </source>
</evidence>
<sequence length="277" mass="30756">MPEGDTLYRVASAVRPVLEGRLIEAASSSDRTTVDPIDAGSLVGRTVTEVAARGKHLMITTDDDRVVHLHLGMTGSVHVYPLGEPWRKNPSSAAIALTTSAHTIVCFSPKLLELVTVTHLRRNGYLQRLGPDLMLADSDLAAALQRLRVHNVTPIGEAVMNQTIAAGIGNVYKSETLFIARINPWTRVGELCDERLLNYLSESRRLMRLNRGPGRRVTRFRDDGKRHWVYGRRGEPCYECGTTITLRRQGDAGRTTYWCATCQPTIEPRRPSSEGVI</sequence>
<protein>
    <recommendedName>
        <fullName evidence="3">DNA-(apurinic or apyrimidinic site) lyase</fullName>
        <ecNumber evidence="3">4.2.99.18</ecNumber>
    </recommendedName>
</protein>
<dbReference type="InterPro" id="IPR035937">
    <property type="entry name" value="FPG_N"/>
</dbReference>
<dbReference type="EMBL" id="SJPR01000003">
    <property type="protein sequence ID" value="TWT97089.1"/>
    <property type="molecule type" value="Genomic_DNA"/>
</dbReference>
<evidence type="ECO:0000256" key="10">
    <source>
        <dbReference type="ARBA" id="ARBA00023204"/>
    </source>
</evidence>
<dbReference type="SUPFAM" id="SSF57716">
    <property type="entry name" value="Glucocorticoid receptor-like (DNA-binding domain)"/>
    <property type="match status" value="1"/>
</dbReference>
<comment type="similarity">
    <text evidence="2">Belongs to the FPG family.</text>
</comment>
<dbReference type="Gene3D" id="3.20.190.10">
    <property type="entry name" value="MutM-like, N-terminal"/>
    <property type="match status" value="1"/>
</dbReference>
<dbReference type="PANTHER" id="PTHR42697:SF1">
    <property type="entry name" value="ENDONUCLEASE 8"/>
    <property type="match status" value="1"/>
</dbReference>
<dbReference type="InterPro" id="IPR015887">
    <property type="entry name" value="DNA_glyclase_Znf_dom_DNA_BS"/>
</dbReference>
<dbReference type="Pfam" id="PF06827">
    <property type="entry name" value="zf-FPG_IleRS"/>
    <property type="match status" value="1"/>
</dbReference>
<feature type="domain" description="Formamidopyrimidine-DNA glycosylase catalytic" evidence="17">
    <location>
        <begin position="2"/>
        <end position="124"/>
    </location>
</feature>
<keyword evidence="9" id="KW-0238">DNA-binding</keyword>
<dbReference type="GO" id="GO:0003684">
    <property type="term" value="F:damaged DNA binding"/>
    <property type="evidence" value="ECO:0007669"/>
    <property type="project" value="InterPro"/>
</dbReference>
<evidence type="ECO:0000259" key="16">
    <source>
        <dbReference type="PROSITE" id="PS51066"/>
    </source>
</evidence>
<dbReference type="SUPFAM" id="SSF46946">
    <property type="entry name" value="S13-like H2TH domain"/>
    <property type="match status" value="1"/>
</dbReference>
<evidence type="ECO:0000256" key="1">
    <source>
        <dbReference type="ARBA" id="ARBA00001947"/>
    </source>
</evidence>
<dbReference type="InterPro" id="IPR010979">
    <property type="entry name" value="Ribosomal_uS13-like_H2TH"/>
</dbReference>
<gene>
    <name evidence="18" type="primary">nei1_2</name>
    <name evidence="18" type="ORF">Pla108_28660</name>
</gene>
<keyword evidence="11" id="KW-0456">Lyase</keyword>
<dbReference type="GO" id="GO:0006284">
    <property type="term" value="P:base-excision repair"/>
    <property type="evidence" value="ECO:0007669"/>
    <property type="project" value="InterPro"/>
</dbReference>
<keyword evidence="5" id="KW-0227">DNA damage</keyword>
<reference evidence="18 19" key="1">
    <citation type="submission" date="2019-02" db="EMBL/GenBank/DDBJ databases">
        <title>Deep-cultivation of Planctomycetes and their phenomic and genomic characterization uncovers novel biology.</title>
        <authorList>
            <person name="Wiegand S."/>
            <person name="Jogler M."/>
            <person name="Boedeker C."/>
            <person name="Pinto D."/>
            <person name="Vollmers J."/>
            <person name="Rivas-Marin E."/>
            <person name="Kohn T."/>
            <person name="Peeters S.H."/>
            <person name="Heuer A."/>
            <person name="Rast P."/>
            <person name="Oberbeckmann S."/>
            <person name="Bunk B."/>
            <person name="Jeske O."/>
            <person name="Meyerdierks A."/>
            <person name="Storesund J.E."/>
            <person name="Kallscheuer N."/>
            <person name="Luecker S."/>
            <person name="Lage O.M."/>
            <person name="Pohl T."/>
            <person name="Merkel B.J."/>
            <person name="Hornburger P."/>
            <person name="Mueller R.-W."/>
            <person name="Bruemmer F."/>
            <person name="Labrenz M."/>
            <person name="Spormann A.M."/>
            <person name="Op Den Camp H."/>
            <person name="Overmann J."/>
            <person name="Amann R."/>
            <person name="Jetten M.S.M."/>
            <person name="Mascher T."/>
            <person name="Medema M.H."/>
            <person name="Devos D.P."/>
            <person name="Kaster A.-K."/>
            <person name="Ovreas L."/>
            <person name="Rohde M."/>
            <person name="Galperin M.Y."/>
            <person name="Jogler C."/>
        </authorList>
    </citation>
    <scope>NUCLEOTIDE SEQUENCE [LARGE SCALE GENOMIC DNA]</scope>
    <source>
        <strain evidence="18 19">Pla108</strain>
    </source>
</reference>
<evidence type="ECO:0000256" key="2">
    <source>
        <dbReference type="ARBA" id="ARBA00009409"/>
    </source>
</evidence>
<dbReference type="SUPFAM" id="SSF81624">
    <property type="entry name" value="N-terminal domain of MutM-like DNA repair proteins"/>
    <property type="match status" value="1"/>
</dbReference>
<evidence type="ECO:0000256" key="7">
    <source>
        <dbReference type="ARBA" id="ARBA00022801"/>
    </source>
</evidence>
<dbReference type="GO" id="GO:0000703">
    <property type="term" value="F:oxidized pyrimidine nucleobase lesion DNA N-glycosylase activity"/>
    <property type="evidence" value="ECO:0007669"/>
    <property type="project" value="TreeGrafter"/>
</dbReference>
<name>A0A5C6ABX4_9BACT</name>
<evidence type="ECO:0000256" key="12">
    <source>
        <dbReference type="ARBA" id="ARBA00023268"/>
    </source>
</evidence>
<keyword evidence="6 15" id="KW-0863">Zinc-finger</keyword>
<evidence type="ECO:0000256" key="6">
    <source>
        <dbReference type="ARBA" id="ARBA00022771"/>
    </source>
</evidence>
<keyword evidence="7 18" id="KW-0378">Hydrolase</keyword>
<dbReference type="GO" id="GO:0008270">
    <property type="term" value="F:zinc ion binding"/>
    <property type="evidence" value="ECO:0007669"/>
    <property type="project" value="UniProtKB-KW"/>
</dbReference>
<keyword evidence="18" id="KW-0540">Nuclease</keyword>
<dbReference type="PANTHER" id="PTHR42697">
    <property type="entry name" value="ENDONUCLEASE 8"/>
    <property type="match status" value="1"/>
</dbReference>
<keyword evidence="19" id="KW-1185">Reference proteome</keyword>
<keyword evidence="13 18" id="KW-0326">Glycosidase</keyword>
<evidence type="ECO:0000256" key="4">
    <source>
        <dbReference type="ARBA" id="ARBA00022723"/>
    </source>
</evidence>
<comment type="catalytic activity">
    <reaction evidence="14">
        <text>2'-deoxyribonucleotide-(2'-deoxyribose 5'-phosphate)-2'-deoxyribonucleotide-DNA = a 3'-end 2'-deoxyribonucleotide-(2,3-dehydro-2,3-deoxyribose 5'-phosphate)-DNA + a 5'-end 5'-phospho-2'-deoxyribonucleoside-DNA + H(+)</text>
        <dbReference type="Rhea" id="RHEA:66592"/>
        <dbReference type="Rhea" id="RHEA-COMP:13180"/>
        <dbReference type="Rhea" id="RHEA-COMP:16897"/>
        <dbReference type="Rhea" id="RHEA-COMP:17067"/>
        <dbReference type="ChEBI" id="CHEBI:15378"/>
        <dbReference type="ChEBI" id="CHEBI:136412"/>
        <dbReference type="ChEBI" id="CHEBI:157695"/>
        <dbReference type="ChEBI" id="CHEBI:167181"/>
        <dbReference type="EC" id="4.2.99.18"/>
    </reaction>
</comment>
<evidence type="ECO:0000256" key="11">
    <source>
        <dbReference type="ARBA" id="ARBA00023239"/>
    </source>
</evidence>
<dbReference type="GO" id="GO:0140078">
    <property type="term" value="F:class I DNA-(apurinic or apyrimidinic site) endonuclease activity"/>
    <property type="evidence" value="ECO:0007669"/>
    <property type="project" value="UniProtKB-EC"/>
</dbReference>
<dbReference type="OrthoDB" id="9800855at2"/>
<evidence type="ECO:0000256" key="9">
    <source>
        <dbReference type="ARBA" id="ARBA00023125"/>
    </source>
</evidence>
<dbReference type="Gene3D" id="1.10.8.50">
    <property type="match status" value="1"/>
</dbReference>
<accession>A0A5C6ABX4</accession>
<proteinExistence type="inferred from homology"/>
<feature type="domain" description="FPG-type" evidence="16">
    <location>
        <begin position="228"/>
        <end position="264"/>
    </location>
</feature>
<dbReference type="Proteomes" id="UP000317421">
    <property type="component" value="Unassembled WGS sequence"/>
</dbReference>
<dbReference type="InterPro" id="IPR012319">
    <property type="entry name" value="FPG_cat"/>
</dbReference>
<keyword evidence="4" id="KW-0479">Metal-binding</keyword>
<dbReference type="InterPro" id="IPR015886">
    <property type="entry name" value="H2TH_FPG"/>
</dbReference>
<dbReference type="SMART" id="SM00898">
    <property type="entry name" value="Fapy_DNA_glyco"/>
    <property type="match status" value="1"/>
</dbReference>
<dbReference type="PROSITE" id="PS51066">
    <property type="entry name" value="ZF_FPG_2"/>
    <property type="match status" value="1"/>
</dbReference>